<evidence type="ECO:0000256" key="4">
    <source>
        <dbReference type="RuleBase" id="RU362039"/>
    </source>
</evidence>
<proteinExistence type="inferred from homology"/>
<feature type="domain" description="Calcineurin-like phosphoesterase" evidence="5">
    <location>
        <begin position="8"/>
        <end position="171"/>
    </location>
</feature>
<evidence type="ECO:0000256" key="1">
    <source>
        <dbReference type="ARBA" id="ARBA00008950"/>
    </source>
</evidence>
<dbReference type="SUPFAM" id="SSF56300">
    <property type="entry name" value="Metallo-dependent phosphatases"/>
    <property type="match status" value="1"/>
</dbReference>
<reference evidence="6 7" key="1">
    <citation type="submission" date="2007-03" db="EMBL/GenBank/DDBJ databases">
        <authorList>
            <person name="Heidelberg J."/>
        </authorList>
    </citation>
    <scope>NUCLEOTIDE SEQUENCE [LARGE SCALE GENOMIC DNA]</scope>
    <source>
        <strain evidence="7">ATCC 39541 / Classical Ogawa 395 / O395</strain>
    </source>
</reference>
<dbReference type="NCBIfam" id="NF006988">
    <property type="entry name" value="PRK09453.1"/>
    <property type="match status" value="1"/>
</dbReference>
<organism evidence="6 7">
    <name type="scientific">Vibrio cholerae serotype O1 (strain ATCC 39541 / Classical Ogawa 395 / O395)</name>
    <dbReference type="NCBI Taxonomy" id="345073"/>
    <lineage>
        <taxon>Bacteria</taxon>
        <taxon>Pseudomonadati</taxon>
        <taxon>Pseudomonadota</taxon>
        <taxon>Gammaproteobacteria</taxon>
        <taxon>Vibrionales</taxon>
        <taxon>Vibrionaceae</taxon>
        <taxon>Vibrio</taxon>
    </lineage>
</organism>
<protein>
    <recommendedName>
        <fullName evidence="4">Phosphoesterase</fullName>
        <ecNumber evidence="4">3.1.4.-</ecNumber>
    </recommendedName>
</protein>
<name>A0A0H3AK44_VIBC3</name>
<dbReference type="Gene3D" id="3.60.21.10">
    <property type="match status" value="1"/>
</dbReference>
<evidence type="ECO:0000256" key="2">
    <source>
        <dbReference type="ARBA" id="ARBA00022723"/>
    </source>
</evidence>
<dbReference type="PROSITE" id="PS01269">
    <property type="entry name" value="UPF0025"/>
    <property type="match status" value="1"/>
</dbReference>
<dbReference type="SMR" id="A0A0H3AK44"/>
<dbReference type="InterPro" id="IPR020935">
    <property type="entry name" value="PdiEstase_YfcE_CS"/>
</dbReference>
<dbReference type="AlphaFoldDB" id="A0A0H3AK44"/>
<dbReference type="Pfam" id="PF12850">
    <property type="entry name" value="Metallophos_2"/>
    <property type="match status" value="1"/>
</dbReference>
<gene>
    <name evidence="6" type="ordered locus">VC0395_A0502</name>
</gene>
<evidence type="ECO:0000313" key="6">
    <source>
        <dbReference type="EMBL" id="ABQ20980.1"/>
    </source>
</evidence>
<dbReference type="InterPro" id="IPR000979">
    <property type="entry name" value="Phosphodiesterase_MJ0936/Vps29"/>
</dbReference>
<dbReference type="PATRIC" id="fig|345073.21.peg.965"/>
<sequence length="189" mass="20520">MFFKRLTMKLFFVSDLHGSLSATEQALALYQASGAQSLILLGDVLNHGPRNPIPQGYNPVAVAEKLNQFAQQIIAVRGNCDSEVDQMLLSFPMMSDSAWVLLSSGRRLLLTHGHLYHKDKLPPLSDGDVLVHGHTHIPVAEQVGSIYLVNPGSMTFPRGEYAASYGVLEGDTMKVISVAGETLASCLLQ</sequence>
<evidence type="ECO:0000259" key="5">
    <source>
        <dbReference type="Pfam" id="PF12850"/>
    </source>
</evidence>
<comment type="similarity">
    <text evidence="1 4">Belongs to the metallophosphoesterase superfamily. YfcE family.</text>
</comment>
<dbReference type="EC" id="3.1.4.-" evidence="4"/>
<dbReference type="InterPro" id="IPR029052">
    <property type="entry name" value="Metallo-depent_PP-like"/>
</dbReference>
<dbReference type="CDD" id="cd00841">
    <property type="entry name" value="MPP_YfcE"/>
    <property type="match status" value="1"/>
</dbReference>
<dbReference type="Proteomes" id="UP000000249">
    <property type="component" value="Chromosome 1"/>
</dbReference>
<dbReference type="InterPro" id="IPR024654">
    <property type="entry name" value="Calcineurin-like_PHP_lpxH"/>
</dbReference>
<dbReference type="KEGG" id="vcr:VC395_0996"/>
<dbReference type="eggNOG" id="COG0622">
    <property type="taxonomic scope" value="Bacteria"/>
</dbReference>
<keyword evidence="3" id="KW-0378">Hydrolase</keyword>
<dbReference type="GO" id="GO:0016787">
    <property type="term" value="F:hydrolase activity"/>
    <property type="evidence" value="ECO:0007669"/>
    <property type="project" value="UniProtKB-UniRule"/>
</dbReference>
<dbReference type="GO" id="GO:0046872">
    <property type="term" value="F:metal ion binding"/>
    <property type="evidence" value="ECO:0007669"/>
    <property type="project" value="UniProtKB-KW"/>
</dbReference>
<comment type="cofactor">
    <cofactor evidence="4">
        <name>a divalent metal cation</name>
        <dbReference type="ChEBI" id="CHEBI:60240"/>
    </cofactor>
</comment>
<evidence type="ECO:0000256" key="3">
    <source>
        <dbReference type="ARBA" id="ARBA00022801"/>
    </source>
</evidence>
<keyword evidence="2 4" id="KW-0479">Metal-binding</keyword>
<accession>A0A0H3AK44</accession>
<dbReference type="InterPro" id="IPR041802">
    <property type="entry name" value="MPP_YfcE"/>
</dbReference>
<dbReference type="EMBL" id="CP000627">
    <property type="protein sequence ID" value="ABQ20980.1"/>
    <property type="molecule type" value="Genomic_DNA"/>
</dbReference>
<dbReference type="KEGG" id="vco:VC0395_A0502"/>
<evidence type="ECO:0000313" key="7">
    <source>
        <dbReference type="Proteomes" id="UP000000249"/>
    </source>
</evidence>
<dbReference type="PANTHER" id="PTHR11124">
    <property type="entry name" value="VACUOLAR SORTING PROTEIN VPS29"/>
    <property type="match status" value="1"/>
</dbReference>
<dbReference type="NCBIfam" id="TIGR00040">
    <property type="entry name" value="yfcE"/>
    <property type="match status" value="1"/>
</dbReference>